<protein>
    <submittedName>
        <fullName evidence="1">Uncharacterized protein</fullName>
    </submittedName>
</protein>
<dbReference type="AlphaFoldDB" id="A0AAD9EBK8"/>
<gene>
    <name evidence="1" type="ORF">CCHR01_12229</name>
</gene>
<dbReference type="Proteomes" id="UP001243330">
    <property type="component" value="Unassembled WGS sequence"/>
</dbReference>
<evidence type="ECO:0000313" key="1">
    <source>
        <dbReference type="EMBL" id="KAK1845114.1"/>
    </source>
</evidence>
<proteinExistence type="predicted"/>
<evidence type="ECO:0000313" key="2">
    <source>
        <dbReference type="Proteomes" id="UP001243330"/>
    </source>
</evidence>
<sequence>MFFFLSPRVGLLDWFFMYTSSKPLFLTAQLRPWRRLHVVSTELRSSCVYISDPKWDVAWETHLQEPSHEVVGQPLVSSKVLLLEVGHDVRGLLPEVHRLLVFGVALEDQDVDDGELLGEPVALKLLAYPGAKDGDGKGDVVHRLDLGRLANPFSVGSEDPSLCVVPVGRLPGRLGELGRCDGHGGRARGAG</sequence>
<organism evidence="1 2">
    <name type="scientific">Colletotrichum chrysophilum</name>
    <dbReference type="NCBI Taxonomy" id="1836956"/>
    <lineage>
        <taxon>Eukaryota</taxon>
        <taxon>Fungi</taxon>
        <taxon>Dikarya</taxon>
        <taxon>Ascomycota</taxon>
        <taxon>Pezizomycotina</taxon>
        <taxon>Sordariomycetes</taxon>
        <taxon>Hypocreomycetidae</taxon>
        <taxon>Glomerellales</taxon>
        <taxon>Glomerellaceae</taxon>
        <taxon>Colletotrichum</taxon>
        <taxon>Colletotrichum gloeosporioides species complex</taxon>
    </lineage>
</organism>
<dbReference type="EMBL" id="JAQOWY010000284">
    <property type="protein sequence ID" value="KAK1845114.1"/>
    <property type="molecule type" value="Genomic_DNA"/>
</dbReference>
<comment type="caution">
    <text evidence="1">The sequence shown here is derived from an EMBL/GenBank/DDBJ whole genome shotgun (WGS) entry which is preliminary data.</text>
</comment>
<keyword evidence="2" id="KW-1185">Reference proteome</keyword>
<reference evidence="1" key="1">
    <citation type="submission" date="2023-01" db="EMBL/GenBank/DDBJ databases">
        <title>Colletotrichum chrysophilum M932 genome sequence.</title>
        <authorList>
            <person name="Baroncelli R."/>
        </authorList>
    </citation>
    <scope>NUCLEOTIDE SEQUENCE</scope>
    <source>
        <strain evidence="1">M932</strain>
    </source>
</reference>
<name>A0AAD9EBK8_9PEZI</name>
<accession>A0AAD9EBK8</accession>